<sequence length="259" mass="29294">MVSDIIELLSSEDELTKPLLKTLVFSKRIENEELSDWLMKELNGYGNDDTLPDYRFARTTLQCVLKQNGQNTKSVALPLSCFNQDTRDVLMKKPFGESVSALEAVLSNKNNQYIGKNFAADMLQSLSNEAKKNGHNFTVVSCQQTVSIIELRSILISVRTKLLDLLLKLEKETIDPQSLSTNNKLKSEINTTINYFMNEIYNIKNDGNDNIINTGNNNKIAKLTNNPVNDFKGLEAFLLHKGISQLDTEEIIKFINKKI</sequence>
<reference evidence="2 3" key="1">
    <citation type="submission" date="2019-03" db="EMBL/GenBank/DDBJ databases">
        <title>Genomic Encyclopedia of Archaeal and Bacterial Type Strains, Phase II (KMG-II): from individual species to whole genera.</title>
        <authorList>
            <person name="Goeker M."/>
        </authorList>
    </citation>
    <scope>NUCLEOTIDE SEQUENCE [LARGE SCALE GENOMIC DNA]</scope>
    <source>
        <strain evidence="2 3">DSM 19034</strain>
    </source>
</reference>
<dbReference type="AlphaFoldDB" id="A0A4V3C3X3"/>
<dbReference type="Proteomes" id="UP000295499">
    <property type="component" value="Unassembled WGS sequence"/>
</dbReference>
<evidence type="ECO:0000313" key="2">
    <source>
        <dbReference type="EMBL" id="TDO23738.1"/>
    </source>
</evidence>
<proteinExistence type="predicted"/>
<dbReference type="EMBL" id="SNWM01000001">
    <property type="protein sequence ID" value="TDO23738.1"/>
    <property type="molecule type" value="Genomic_DNA"/>
</dbReference>
<evidence type="ECO:0000259" key="1">
    <source>
        <dbReference type="Pfam" id="PF18864"/>
    </source>
</evidence>
<accession>A0A4V3C3X3</accession>
<feature type="domain" description="AbiTii" evidence="1">
    <location>
        <begin position="2"/>
        <end position="187"/>
    </location>
</feature>
<evidence type="ECO:0000313" key="3">
    <source>
        <dbReference type="Proteomes" id="UP000295499"/>
    </source>
</evidence>
<dbReference type="RefSeq" id="WP_133551292.1">
    <property type="nucleotide sequence ID" value="NZ_SNWM01000001.1"/>
</dbReference>
<protein>
    <recommendedName>
        <fullName evidence="1">AbiTii domain-containing protein</fullName>
    </recommendedName>
</protein>
<organism evidence="2 3">
    <name type="scientific">Pedobacter duraquae</name>
    <dbReference type="NCBI Taxonomy" id="425511"/>
    <lineage>
        <taxon>Bacteria</taxon>
        <taxon>Pseudomonadati</taxon>
        <taxon>Bacteroidota</taxon>
        <taxon>Sphingobacteriia</taxon>
        <taxon>Sphingobacteriales</taxon>
        <taxon>Sphingobacteriaceae</taxon>
        <taxon>Pedobacter</taxon>
    </lineage>
</organism>
<gene>
    <name evidence="2" type="ORF">CLV32_0023</name>
</gene>
<dbReference type="Pfam" id="PF18864">
    <property type="entry name" value="AbiTii"/>
    <property type="match status" value="1"/>
</dbReference>
<dbReference type="InterPro" id="IPR041304">
    <property type="entry name" value="AbiTii"/>
</dbReference>
<keyword evidence="3" id="KW-1185">Reference proteome</keyword>
<comment type="caution">
    <text evidence="2">The sequence shown here is derived from an EMBL/GenBank/DDBJ whole genome shotgun (WGS) entry which is preliminary data.</text>
</comment>
<dbReference type="OrthoDB" id="766804at2"/>
<name>A0A4V3C3X3_9SPHI</name>